<dbReference type="PANTHER" id="PTHR31942">
    <property type="entry name" value="MLO-LIKE PROTEIN 1"/>
    <property type="match status" value="1"/>
</dbReference>
<comment type="similarity">
    <text evidence="2">Belongs to the MLO family.</text>
</comment>
<evidence type="ECO:0000256" key="3">
    <source>
        <dbReference type="ARBA" id="ARBA00022692"/>
    </source>
</evidence>
<dbReference type="AlphaFoldDB" id="A0A7J7GUT7"/>
<reference evidence="10" key="1">
    <citation type="journal article" date="2020" name="Nat. Commun.">
        <title>Genome assembly of wild tea tree DASZ reveals pedigree and selection history of tea varieties.</title>
        <authorList>
            <person name="Zhang W."/>
            <person name="Zhang Y."/>
            <person name="Qiu H."/>
            <person name="Guo Y."/>
            <person name="Wan H."/>
            <person name="Zhang X."/>
            <person name="Scossa F."/>
            <person name="Alseekh S."/>
            <person name="Zhang Q."/>
            <person name="Wang P."/>
            <person name="Xu L."/>
            <person name="Schmidt M.H."/>
            <person name="Jia X."/>
            <person name="Li D."/>
            <person name="Zhu A."/>
            <person name="Guo F."/>
            <person name="Chen W."/>
            <person name="Ni D."/>
            <person name="Usadel B."/>
            <person name="Fernie A.R."/>
            <person name="Wen W."/>
        </authorList>
    </citation>
    <scope>NUCLEOTIDE SEQUENCE [LARGE SCALE GENOMIC DNA]</scope>
    <source>
        <strain evidence="10">cv. G240</strain>
    </source>
</reference>
<accession>A0A7J7GUT7</accession>
<evidence type="ECO:0000256" key="5">
    <source>
        <dbReference type="ARBA" id="ARBA00022989"/>
    </source>
</evidence>
<dbReference type="Pfam" id="PF03094">
    <property type="entry name" value="Mlo"/>
    <property type="match status" value="2"/>
</dbReference>
<evidence type="ECO:0000256" key="6">
    <source>
        <dbReference type="ARBA" id="ARBA00023136"/>
    </source>
</evidence>
<evidence type="ECO:0008006" key="11">
    <source>
        <dbReference type="Google" id="ProtNLM"/>
    </source>
</evidence>
<evidence type="ECO:0000256" key="2">
    <source>
        <dbReference type="ARBA" id="ARBA00006574"/>
    </source>
</evidence>
<keyword evidence="7" id="KW-0568">Pathogenesis-related protein</keyword>
<feature type="transmembrane region" description="Helical" evidence="8">
    <location>
        <begin position="12"/>
        <end position="30"/>
    </location>
</feature>
<keyword evidence="6 8" id="KW-0472">Membrane</keyword>
<dbReference type="PANTHER" id="PTHR31942:SF82">
    <property type="entry name" value="MLO PROTEIN HOMOLOG 1"/>
    <property type="match status" value="1"/>
</dbReference>
<feature type="transmembrane region" description="Helical" evidence="8">
    <location>
        <begin position="78"/>
        <end position="100"/>
    </location>
</feature>
<comment type="caution">
    <text evidence="9">The sequence shown here is derived from an EMBL/GenBank/DDBJ whole genome shotgun (WGS) entry which is preliminary data.</text>
</comment>
<proteinExistence type="inferred from homology"/>
<keyword evidence="5 8" id="KW-1133">Transmembrane helix</keyword>
<name>A0A7J7GUT7_CAMSI</name>
<keyword evidence="4" id="KW-0611">Plant defense</keyword>
<dbReference type="Proteomes" id="UP000593564">
    <property type="component" value="Unassembled WGS sequence"/>
</dbReference>
<evidence type="ECO:0000256" key="4">
    <source>
        <dbReference type="ARBA" id="ARBA00022821"/>
    </source>
</evidence>
<organism evidence="9 10">
    <name type="scientific">Camellia sinensis</name>
    <name type="common">Tea plant</name>
    <name type="synonym">Thea sinensis</name>
    <dbReference type="NCBI Taxonomy" id="4442"/>
    <lineage>
        <taxon>Eukaryota</taxon>
        <taxon>Viridiplantae</taxon>
        <taxon>Streptophyta</taxon>
        <taxon>Embryophyta</taxon>
        <taxon>Tracheophyta</taxon>
        <taxon>Spermatophyta</taxon>
        <taxon>Magnoliopsida</taxon>
        <taxon>eudicotyledons</taxon>
        <taxon>Gunneridae</taxon>
        <taxon>Pentapetalae</taxon>
        <taxon>asterids</taxon>
        <taxon>Ericales</taxon>
        <taxon>Theaceae</taxon>
        <taxon>Camellia</taxon>
    </lineage>
</organism>
<evidence type="ECO:0000313" key="9">
    <source>
        <dbReference type="EMBL" id="KAF5943204.1"/>
    </source>
</evidence>
<dbReference type="GO" id="GO:0016020">
    <property type="term" value="C:membrane"/>
    <property type="evidence" value="ECO:0007669"/>
    <property type="project" value="UniProtKB-SubCell"/>
</dbReference>
<gene>
    <name evidence="9" type="ORF">HYC85_020846</name>
</gene>
<protein>
    <recommendedName>
        <fullName evidence="11">MLO-like protein</fullName>
    </recommendedName>
</protein>
<evidence type="ECO:0000313" key="10">
    <source>
        <dbReference type="Proteomes" id="UP000593564"/>
    </source>
</evidence>
<comment type="subcellular location">
    <subcellularLocation>
        <location evidence="1">Membrane</location>
        <topology evidence="1">Multi-pass membrane protein</topology>
    </subcellularLocation>
</comment>
<dbReference type="GO" id="GO:0006952">
    <property type="term" value="P:defense response"/>
    <property type="evidence" value="ECO:0007669"/>
    <property type="project" value="UniProtKB-KW"/>
</dbReference>
<keyword evidence="10" id="KW-1185">Reference proteome</keyword>
<evidence type="ECO:0000256" key="8">
    <source>
        <dbReference type="SAM" id="Phobius"/>
    </source>
</evidence>
<reference evidence="9 10" key="2">
    <citation type="submission" date="2020-07" db="EMBL/GenBank/DDBJ databases">
        <title>Genome assembly of wild tea tree DASZ reveals pedigree and selection history of tea varieties.</title>
        <authorList>
            <person name="Zhang W."/>
        </authorList>
    </citation>
    <scope>NUCLEOTIDE SEQUENCE [LARGE SCALE GENOMIC DNA]</scope>
    <source>
        <strain evidence="10">cv. G240</strain>
        <tissue evidence="9">Leaf</tissue>
    </source>
</reference>
<sequence length="175" mass="19659">MIEALEKIKAELMLLGFISLLLTVGMTYISKICIPMKLGYTMLPCIKNHYNAGDTTKKDFCGKKGKVSLISYSGVHQLHIFIFVLAVFHVLYSVIIMALAQAKIAFHLYPFFRPSLKYSFHHTRAFVSSGRFQRHQFQPNTTLHALSRATSVNGASPASAFRLTRAPRVLHTVPC</sequence>
<dbReference type="EMBL" id="JACBKZ010000009">
    <property type="protein sequence ID" value="KAF5943204.1"/>
    <property type="molecule type" value="Genomic_DNA"/>
</dbReference>
<evidence type="ECO:0000256" key="1">
    <source>
        <dbReference type="ARBA" id="ARBA00004141"/>
    </source>
</evidence>
<keyword evidence="3 8" id="KW-0812">Transmembrane</keyword>
<dbReference type="InterPro" id="IPR004326">
    <property type="entry name" value="Mlo"/>
</dbReference>
<evidence type="ECO:0000256" key="7">
    <source>
        <dbReference type="ARBA" id="ARBA00023265"/>
    </source>
</evidence>